<feature type="binding site" evidence="3">
    <location>
        <position position="505"/>
    </location>
    <ligand>
        <name>Zn(2+)</name>
        <dbReference type="ChEBI" id="CHEBI:29105"/>
        <label>2</label>
    </ligand>
</feature>
<keyword evidence="5" id="KW-0732">Signal</keyword>
<dbReference type="PRINTS" id="PR00113">
    <property type="entry name" value="ALKPHPHTASE"/>
</dbReference>
<accession>A0A326RZ34</accession>
<feature type="active site" description="Phosphoserine intermediate" evidence="2">
    <location>
        <position position="330"/>
    </location>
</feature>
<dbReference type="CDD" id="cd16012">
    <property type="entry name" value="ALP"/>
    <property type="match status" value="1"/>
</dbReference>
<dbReference type="PANTHER" id="PTHR11596:SF5">
    <property type="entry name" value="ALKALINE PHOSPHATASE"/>
    <property type="match status" value="1"/>
</dbReference>
<dbReference type="CDD" id="cd08577">
    <property type="entry name" value="PI-PLCc_GDPD_SF_unchar3"/>
    <property type="match status" value="1"/>
</dbReference>
<dbReference type="Pfam" id="PF13653">
    <property type="entry name" value="GDPD_2"/>
    <property type="match status" value="1"/>
</dbReference>
<comment type="cofactor">
    <cofactor evidence="3">
        <name>Mg(2+)</name>
        <dbReference type="ChEBI" id="CHEBI:18420"/>
    </cofactor>
    <text evidence="3">Binds 1 Mg(2+) ion.</text>
</comment>
<dbReference type="Gene3D" id="3.40.720.10">
    <property type="entry name" value="Alkaline Phosphatase, subunit A"/>
    <property type="match status" value="1"/>
</dbReference>
<comment type="cofactor">
    <cofactor evidence="3">
        <name>Zn(2+)</name>
        <dbReference type="ChEBI" id="CHEBI:29105"/>
    </cofactor>
    <text evidence="3">Binds 2 Zn(2+) ions.</text>
</comment>
<evidence type="ECO:0000256" key="1">
    <source>
        <dbReference type="ARBA" id="ARBA00022553"/>
    </source>
</evidence>
<name>A0A326RZ34_9BACT</name>
<keyword evidence="7" id="KW-1185">Reference proteome</keyword>
<dbReference type="Proteomes" id="UP000248917">
    <property type="component" value="Unassembled WGS sequence"/>
</dbReference>
<dbReference type="GO" id="GO:0008081">
    <property type="term" value="F:phosphoric diester hydrolase activity"/>
    <property type="evidence" value="ECO:0007669"/>
    <property type="project" value="InterPro"/>
</dbReference>
<proteinExistence type="inferred from homology"/>
<feature type="binding site" evidence="3">
    <location>
        <position position="496"/>
    </location>
    <ligand>
        <name>Mg(2+)</name>
        <dbReference type="ChEBI" id="CHEBI:18420"/>
    </ligand>
</feature>
<dbReference type="PANTHER" id="PTHR11596">
    <property type="entry name" value="ALKALINE PHOSPHATASE"/>
    <property type="match status" value="1"/>
</dbReference>
<dbReference type="AlphaFoldDB" id="A0A326RZ34"/>
<comment type="caution">
    <text evidence="6">The sequence shown here is derived from an EMBL/GenBank/DDBJ whole genome shotgun (WGS) entry which is preliminary data.</text>
</comment>
<feature type="binding site" evidence="3">
    <location>
        <position position="544"/>
    </location>
    <ligand>
        <name>Zn(2+)</name>
        <dbReference type="ChEBI" id="CHEBI:29105"/>
        <label>2</label>
    </ligand>
</feature>
<evidence type="ECO:0000313" key="6">
    <source>
        <dbReference type="EMBL" id="PZV87151.1"/>
    </source>
</evidence>
<dbReference type="InterPro" id="IPR039559">
    <property type="entry name" value="AIM6_PI-PLC-like_dom"/>
</dbReference>
<keyword evidence="1" id="KW-0597">Phosphoprotein</keyword>
<dbReference type="SUPFAM" id="SSF53649">
    <property type="entry name" value="Alkaline phosphatase-like"/>
    <property type="match status" value="1"/>
</dbReference>
<gene>
    <name evidence="6" type="ORF">CLV31_10123</name>
</gene>
<reference evidence="6 7" key="1">
    <citation type="submission" date="2018-06" db="EMBL/GenBank/DDBJ databases">
        <title>Genomic Encyclopedia of Archaeal and Bacterial Type Strains, Phase II (KMG-II): from individual species to whole genera.</title>
        <authorList>
            <person name="Goeker M."/>
        </authorList>
    </citation>
    <scope>NUCLEOTIDE SEQUENCE [LARGE SCALE GENOMIC DNA]</scope>
    <source>
        <strain evidence="6 7">T4</strain>
    </source>
</reference>
<dbReference type="InterPro" id="IPR001952">
    <property type="entry name" value="Alkaline_phosphatase"/>
</dbReference>
<comment type="similarity">
    <text evidence="4">Belongs to the alkaline phosphatase family.</text>
</comment>
<dbReference type="InterPro" id="IPR017946">
    <property type="entry name" value="PLC-like_Pdiesterase_TIM-brl"/>
</dbReference>
<keyword evidence="3" id="KW-0460">Magnesium</keyword>
<dbReference type="GO" id="GO:0006629">
    <property type="term" value="P:lipid metabolic process"/>
    <property type="evidence" value="ECO:0007669"/>
    <property type="project" value="InterPro"/>
</dbReference>
<evidence type="ECO:0000313" key="7">
    <source>
        <dbReference type="Proteomes" id="UP000248917"/>
    </source>
</evidence>
<evidence type="ECO:0000256" key="2">
    <source>
        <dbReference type="PIRSR" id="PIRSR601952-1"/>
    </source>
</evidence>
<evidence type="ECO:0000256" key="3">
    <source>
        <dbReference type="PIRSR" id="PIRSR601952-2"/>
    </source>
</evidence>
<dbReference type="Gene3D" id="3.20.20.190">
    <property type="entry name" value="Phosphatidylinositol (PI) phosphodiesterase"/>
    <property type="match status" value="1"/>
</dbReference>
<keyword evidence="3" id="KW-0479">Metal-binding</keyword>
<dbReference type="InterPro" id="IPR017850">
    <property type="entry name" value="Alkaline_phosphatase_core_sf"/>
</dbReference>
<dbReference type="Pfam" id="PF00245">
    <property type="entry name" value="Alk_phosphatase"/>
    <property type="match status" value="2"/>
</dbReference>
<feature type="binding site" evidence="3">
    <location>
        <position position="383"/>
    </location>
    <ligand>
        <name>Mg(2+)</name>
        <dbReference type="ChEBI" id="CHEBI:18420"/>
    </ligand>
</feature>
<feature type="binding site" evidence="3">
    <location>
        <position position="289"/>
    </location>
    <ligand>
        <name>Mg(2+)</name>
        <dbReference type="ChEBI" id="CHEBI:18420"/>
    </ligand>
</feature>
<dbReference type="GO" id="GO:0004035">
    <property type="term" value="F:alkaline phosphatase activity"/>
    <property type="evidence" value="ECO:0007669"/>
    <property type="project" value="TreeGrafter"/>
</dbReference>
<feature type="binding site" evidence="3">
    <location>
        <position position="543"/>
    </location>
    <ligand>
        <name>Zn(2+)</name>
        <dbReference type="ChEBI" id="CHEBI:29105"/>
        <label>2</label>
    </ligand>
</feature>
<feature type="signal peptide" evidence="5">
    <location>
        <begin position="1"/>
        <end position="21"/>
    </location>
</feature>
<evidence type="ECO:0000256" key="4">
    <source>
        <dbReference type="RuleBase" id="RU003946"/>
    </source>
</evidence>
<dbReference type="OrthoDB" id="9794455at2"/>
<dbReference type="GO" id="GO:0046872">
    <property type="term" value="F:metal ion binding"/>
    <property type="evidence" value="ECO:0007669"/>
    <property type="project" value="UniProtKB-KW"/>
</dbReference>
<organism evidence="6 7">
    <name type="scientific">Algoriphagus aquaeductus</name>
    <dbReference type="NCBI Taxonomy" id="475299"/>
    <lineage>
        <taxon>Bacteria</taxon>
        <taxon>Pseudomonadati</taxon>
        <taxon>Bacteroidota</taxon>
        <taxon>Cytophagia</taxon>
        <taxon>Cytophagales</taxon>
        <taxon>Cyclobacteriaceae</taxon>
        <taxon>Algoriphagus</taxon>
    </lineage>
</organism>
<feature type="binding site" evidence="3">
    <location>
        <position position="501"/>
    </location>
    <ligand>
        <name>Zn(2+)</name>
        <dbReference type="ChEBI" id="CHEBI:29105"/>
        <label>2</label>
    </ligand>
</feature>
<dbReference type="RefSeq" id="WP_111390846.1">
    <property type="nucleotide sequence ID" value="NZ_QKTX01000001.1"/>
</dbReference>
<protein>
    <submittedName>
        <fullName evidence="6">Alkaline phosphatase</fullName>
    </submittedName>
</protein>
<sequence length="608" mass="66812">MKRSLILGLTLALLIVQSLFAQQTFQLHSHNDYEQTVPFWTAFSAGCASIEVDLFLQEGRLMVAHEQESIRPNRTLQSLYLDPIQQGIESGLIDSIGFHLMLDLKTDGNSTLAQVVEVTNAYREMMYSVQNPSGLKLVISGNRPPVQEYQAYPEWIFFDYQNRNLTSDLPWEKIAMVSLSFRGFSVWNGKGRMVQEEKVKLEDFIAKVHRFHKPVRFWASPDGKTAWKAFAQMGIDYINTDRPIQAAEYLSTLSRNIFQPESPHQIYPPSYATDGASIPVKQVILMIGDGNGLAQISSGLVGNGGSLNLSQIKNMGLVQTHAADDFTTDSAAGATAFATGVKTNNRHIGVDPKGAPLPTITEILSEKGFSTGIITTDQLTGATPASFYAHHTERDDSDILSSWLPKSSLNLFIGGGKRDFQRFGSDRIAQLDSAGFELIDNLDLITFSAASKLGYFAAEASLPSMEKGRGGFLSKASSNALKFLSGKEKPFFLMIESAMIDSGGHGNCTSMIVTEMQDFDQAIGEVMKWVDTHPGALLIVTADHETGGVSIPQGDVVNREVELGYYSDDHTGILVPIFAYGAQSGEFKGFMDNTEVFEKMMKVLTVNQ</sequence>
<dbReference type="EMBL" id="QKTX01000001">
    <property type="protein sequence ID" value="PZV87151.1"/>
    <property type="molecule type" value="Genomic_DNA"/>
</dbReference>
<evidence type="ECO:0000256" key="5">
    <source>
        <dbReference type="SAM" id="SignalP"/>
    </source>
</evidence>
<dbReference type="SMART" id="SM00098">
    <property type="entry name" value="alkPPc"/>
    <property type="match status" value="1"/>
</dbReference>
<keyword evidence="3" id="KW-0862">Zinc</keyword>
<feature type="binding site" evidence="3">
    <location>
        <position position="289"/>
    </location>
    <ligand>
        <name>Zn(2+)</name>
        <dbReference type="ChEBI" id="CHEBI:29105"/>
        <label>2</label>
    </ligand>
</feature>
<dbReference type="SUPFAM" id="SSF51695">
    <property type="entry name" value="PLC-like phosphodiesterases"/>
    <property type="match status" value="1"/>
</dbReference>
<feature type="chain" id="PRO_5016301390" evidence="5">
    <location>
        <begin position="22"/>
        <end position="608"/>
    </location>
</feature>